<name>A0A0H1ZM31_STRAG</name>
<dbReference type="Proteomes" id="UP000250200">
    <property type="component" value="Unassembled WGS sequence"/>
</dbReference>
<dbReference type="EMBL" id="UHEQ01000004">
    <property type="protein sequence ID" value="SUN14164.1"/>
    <property type="molecule type" value="Genomic_DNA"/>
</dbReference>
<keyword evidence="1" id="KW-0812">Transmembrane</keyword>
<evidence type="ECO:0000313" key="7">
    <source>
        <dbReference type="Proteomes" id="UP000254076"/>
    </source>
</evidence>
<keyword evidence="1" id="KW-1133">Transmembrane helix</keyword>
<reference evidence="6 7" key="2">
    <citation type="submission" date="2018-06" db="EMBL/GenBank/DDBJ databases">
        <authorList>
            <consortium name="Pathogen Informatics"/>
            <person name="Doyle S."/>
        </authorList>
    </citation>
    <scope>NUCLEOTIDE SEQUENCE [LARGE SCALE GENOMIC DNA]</scope>
    <source>
        <strain evidence="3 6">NCTC8181</strain>
        <strain evidence="4 7">NCTC8185</strain>
    </source>
</reference>
<dbReference type="RefSeq" id="WP_000255474.1">
    <property type="nucleotide sequence ID" value="NZ_CAACXY010000016.1"/>
</dbReference>
<evidence type="ECO:0000313" key="2">
    <source>
        <dbReference type="EMBL" id="KLL38213.1"/>
    </source>
</evidence>
<feature type="transmembrane region" description="Helical" evidence="1">
    <location>
        <begin position="125"/>
        <end position="144"/>
    </location>
</feature>
<evidence type="ECO:0000313" key="6">
    <source>
        <dbReference type="Proteomes" id="UP000250200"/>
    </source>
</evidence>
<keyword evidence="1" id="KW-0472">Membrane</keyword>
<comment type="caution">
    <text evidence="4">The sequence shown here is derived from an EMBL/GenBank/DDBJ whole genome shotgun (WGS) entry which is preliminary data.</text>
</comment>
<protein>
    <submittedName>
        <fullName evidence="4">Membrane protein SPs0273</fullName>
    </submittedName>
</protein>
<evidence type="ECO:0000313" key="5">
    <source>
        <dbReference type="Proteomes" id="UP000035346"/>
    </source>
</evidence>
<dbReference type="Proteomes" id="UP000035346">
    <property type="component" value="Unassembled WGS sequence"/>
</dbReference>
<proteinExistence type="predicted"/>
<gene>
    <name evidence="3" type="ORF">NCTC8181_01610</name>
    <name evidence="4" type="ORF">NCTC8185_01440</name>
    <name evidence="2" type="ORF">WA04_06400</name>
</gene>
<dbReference type="Proteomes" id="UP000254076">
    <property type="component" value="Unassembled WGS sequence"/>
</dbReference>
<dbReference type="EMBL" id="UAVB01000001">
    <property type="protein sequence ID" value="SQA18561.1"/>
    <property type="molecule type" value="Genomic_DNA"/>
</dbReference>
<accession>A0A0H1ZM31</accession>
<feature type="transmembrane region" description="Helical" evidence="1">
    <location>
        <begin position="66"/>
        <end position="86"/>
    </location>
</feature>
<sequence>MVSYEKVRRSLRTATITIIVLNSLSLVFRLFTGISVQLAKTEINKGNTGNLPKEHIEAVLSATTPFMLFVTALIVLVNIAIVIFCIKNLRAIKRNQMVNYLPYYLGFAITVGLVILGFLTTKAPWAIAINIVFQAIFGLLYFHAYQKAQKLNERDLEEAN</sequence>
<dbReference type="AlphaFoldDB" id="A0A0H1ZM31"/>
<evidence type="ECO:0000256" key="1">
    <source>
        <dbReference type="SAM" id="Phobius"/>
    </source>
</evidence>
<reference evidence="2 5" key="1">
    <citation type="journal article" date="2015" name="PLoS ONE">
        <title>Genomic analysis reveals the molecular basis for capsule loss in the group B streptococcus population.</title>
        <authorList>
            <consortium name="DEVANI Consortium"/>
            <person name="Rosini R."/>
            <person name="Campisi E."/>
            <person name="De Chiara M."/>
            <person name="Tettelin H."/>
            <person name="Rinaudo D."/>
            <person name="Toniolo C."/>
            <person name="Metruccio M."/>
            <person name="Guidotti S."/>
            <person name="Sorensen U.B."/>
            <person name="Kilian M."/>
            <person name="Ramirez M."/>
            <person name="Janulczyk R."/>
            <person name="Donati C."/>
            <person name="Grandi G."/>
            <person name="Margarit I."/>
        </authorList>
    </citation>
    <scope>NUCLEOTIDE SEQUENCE [LARGE SCALE GENOMIC DNA]</scope>
    <source>
        <strain evidence="2 5">DK-B-USS-215</strain>
    </source>
</reference>
<evidence type="ECO:0000313" key="4">
    <source>
        <dbReference type="EMBL" id="SUN14164.1"/>
    </source>
</evidence>
<feature type="transmembrane region" description="Helical" evidence="1">
    <location>
        <begin position="12"/>
        <end position="31"/>
    </location>
</feature>
<dbReference type="EMBL" id="LBKL01000071">
    <property type="protein sequence ID" value="KLL38213.1"/>
    <property type="molecule type" value="Genomic_DNA"/>
</dbReference>
<organism evidence="4 7">
    <name type="scientific">Streptococcus agalactiae</name>
    <dbReference type="NCBI Taxonomy" id="1311"/>
    <lineage>
        <taxon>Bacteria</taxon>
        <taxon>Bacillati</taxon>
        <taxon>Bacillota</taxon>
        <taxon>Bacilli</taxon>
        <taxon>Lactobacillales</taxon>
        <taxon>Streptococcaceae</taxon>
        <taxon>Streptococcus</taxon>
    </lineage>
</organism>
<feature type="transmembrane region" description="Helical" evidence="1">
    <location>
        <begin position="98"/>
        <end position="119"/>
    </location>
</feature>
<evidence type="ECO:0000313" key="3">
    <source>
        <dbReference type="EMBL" id="SQA18561.1"/>
    </source>
</evidence>